<reference evidence="1 2" key="1">
    <citation type="submission" date="2018-12" db="EMBL/GenBank/DDBJ databases">
        <authorList>
            <consortium name="Pathogen Informatics"/>
        </authorList>
    </citation>
    <scope>NUCLEOTIDE SEQUENCE [LARGE SCALE GENOMIC DNA]</scope>
    <source>
        <strain evidence="1 2">NCTC10741</strain>
    </source>
</reference>
<protein>
    <submittedName>
        <fullName evidence="1">Uncharacterized protein</fullName>
    </submittedName>
</protein>
<name>A0A3P8JZU4_TSUPA</name>
<sequence>MTRQRPGDAGYMQPPSGGCDYCGGEVRRYRPGLGWVCHRCVSQARKDQER</sequence>
<dbReference type="EMBL" id="LR131273">
    <property type="protein sequence ID" value="VDR38799.1"/>
    <property type="molecule type" value="Genomic_DNA"/>
</dbReference>
<gene>
    <name evidence="1" type="ORF">NCTC10741_01931</name>
</gene>
<evidence type="ECO:0000313" key="1">
    <source>
        <dbReference type="EMBL" id="VDR38799.1"/>
    </source>
</evidence>
<dbReference type="RefSeq" id="WP_164711572.1">
    <property type="nucleotide sequence ID" value="NZ_CP085954.1"/>
</dbReference>
<proteinExistence type="predicted"/>
<organism evidence="1 2">
    <name type="scientific">Tsukamurella paurometabola</name>
    <name type="common">Corynebacterium paurometabolum</name>
    <dbReference type="NCBI Taxonomy" id="2061"/>
    <lineage>
        <taxon>Bacteria</taxon>
        <taxon>Bacillati</taxon>
        <taxon>Actinomycetota</taxon>
        <taxon>Actinomycetes</taxon>
        <taxon>Mycobacteriales</taxon>
        <taxon>Tsukamurellaceae</taxon>
        <taxon>Tsukamurella</taxon>
    </lineage>
</organism>
<dbReference type="AlphaFoldDB" id="A0A3P8JZU4"/>
<dbReference type="Proteomes" id="UP000271626">
    <property type="component" value="Chromosome"/>
</dbReference>
<accession>A0A3P8JZU4</accession>
<evidence type="ECO:0000313" key="2">
    <source>
        <dbReference type="Proteomes" id="UP000271626"/>
    </source>
</evidence>